<dbReference type="Pfam" id="PF00001">
    <property type="entry name" value="7tm_1"/>
    <property type="match status" value="1"/>
</dbReference>
<dbReference type="Proteomes" id="UP001374579">
    <property type="component" value="Unassembled WGS sequence"/>
</dbReference>
<comment type="subcellular location">
    <subcellularLocation>
        <location evidence="1">Membrane</location>
        <topology evidence="1">Multi-pass membrane protein</topology>
    </subcellularLocation>
</comment>
<feature type="transmembrane region" description="Helical" evidence="9">
    <location>
        <begin position="148"/>
        <end position="169"/>
    </location>
</feature>
<keyword evidence="2 9" id="KW-0812">Transmembrane</keyword>
<keyword evidence="5 9" id="KW-0472">Membrane</keyword>
<keyword evidence="3 9" id="KW-1133">Transmembrane helix</keyword>
<feature type="transmembrane region" description="Helical" evidence="9">
    <location>
        <begin position="71"/>
        <end position="88"/>
    </location>
</feature>
<keyword evidence="6" id="KW-0675">Receptor</keyword>
<dbReference type="PRINTS" id="PR00237">
    <property type="entry name" value="GPCRRHODOPSN"/>
</dbReference>
<evidence type="ECO:0000256" key="6">
    <source>
        <dbReference type="ARBA" id="ARBA00023170"/>
    </source>
</evidence>
<keyword evidence="7" id="KW-0807">Transducer</keyword>
<evidence type="ECO:0000256" key="1">
    <source>
        <dbReference type="ARBA" id="ARBA00004141"/>
    </source>
</evidence>
<dbReference type="InterPro" id="IPR000276">
    <property type="entry name" value="GPCR_Rhodpsn"/>
</dbReference>
<organism evidence="11 12">
    <name type="scientific">Littorina saxatilis</name>
    <dbReference type="NCBI Taxonomy" id="31220"/>
    <lineage>
        <taxon>Eukaryota</taxon>
        <taxon>Metazoa</taxon>
        <taxon>Spiralia</taxon>
        <taxon>Lophotrochozoa</taxon>
        <taxon>Mollusca</taxon>
        <taxon>Gastropoda</taxon>
        <taxon>Caenogastropoda</taxon>
        <taxon>Littorinimorpha</taxon>
        <taxon>Littorinoidea</taxon>
        <taxon>Littorinidae</taxon>
        <taxon>Littorina</taxon>
    </lineage>
</organism>
<dbReference type="PROSITE" id="PS50262">
    <property type="entry name" value="G_PROTEIN_RECEP_F1_2"/>
    <property type="match status" value="1"/>
</dbReference>
<dbReference type="InterPro" id="IPR017452">
    <property type="entry name" value="GPCR_Rhodpsn_7TM"/>
</dbReference>
<evidence type="ECO:0000256" key="2">
    <source>
        <dbReference type="ARBA" id="ARBA00022692"/>
    </source>
</evidence>
<evidence type="ECO:0000256" key="4">
    <source>
        <dbReference type="ARBA" id="ARBA00023040"/>
    </source>
</evidence>
<evidence type="ECO:0000256" key="5">
    <source>
        <dbReference type="ARBA" id="ARBA00023136"/>
    </source>
</evidence>
<dbReference type="GO" id="GO:0005886">
    <property type="term" value="C:plasma membrane"/>
    <property type="evidence" value="ECO:0007669"/>
    <property type="project" value="TreeGrafter"/>
</dbReference>
<dbReference type="PANTHER" id="PTHR45695:SF9">
    <property type="entry name" value="LEUCOKININ RECEPTOR"/>
    <property type="match status" value="1"/>
</dbReference>
<evidence type="ECO:0000313" key="11">
    <source>
        <dbReference type="EMBL" id="KAK7097096.1"/>
    </source>
</evidence>
<keyword evidence="12" id="KW-1185">Reference proteome</keyword>
<dbReference type="CDD" id="cd00637">
    <property type="entry name" value="7tm_classA_rhodopsin-like"/>
    <property type="match status" value="1"/>
</dbReference>
<feature type="transmembrane region" description="Helical" evidence="9">
    <location>
        <begin position="267"/>
        <end position="285"/>
    </location>
</feature>
<feature type="transmembrane region" description="Helical" evidence="9">
    <location>
        <begin position="108"/>
        <end position="128"/>
    </location>
</feature>
<feature type="region of interest" description="Disordered" evidence="8">
    <location>
        <begin position="392"/>
        <end position="413"/>
    </location>
</feature>
<protein>
    <recommendedName>
        <fullName evidence="10">G-protein coupled receptors family 1 profile domain-containing protein</fullName>
    </recommendedName>
</protein>
<dbReference type="EMBL" id="JBAMIC010000013">
    <property type="protein sequence ID" value="KAK7097096.1"/>
    <property type="molecule type" value="Genomic_DNA"/>
</dbReference>
<proteinExistence type="predicted"/>
<sequence length="413" mass="45562">MNVTSRYTTTPILTSRKNIEWDVSRLEGGEELAWWAWLFVEVGVATVIVIGDVSLLMLFFTRKLLGQSTNILVFSVAVADLMAGIMVLPLDVLQRTLSETSGYMCKSYFYFSNVSKTAMVYTVTMLALERIMAALSTTNRILSPGRCLFFSSLTWFFAAAYNIWSVVLYDTRLVGQLHELKGDLAEDVRKGAVAWGVRGGVIAANFSSHVCFASTRFQTLVQIFVVLDFFVTFLFPVVGSVVLFTVFWKGREALRQPGRPYRSSTSVIIFTFALLVSFVLCHFPLEVVALHVQSHDVSAHQDEFLAYKVCQLMSFTRGFWDVFIFGVFRHYVCRKERALAVFRGSAEGRGGSGTSGGGGGGGIEGGGENEPVASRTACLALPNVGARPSVSLLDSDMEVTMTPHRSSTSDHEQ</sequence>
<accession>A0AAN9G6G7</accession>
<feature type="domain" description="G-protein coupled receptors family 1 profile" evidence="10">
    <location>
        <begin position="51"/>
        <end position="325"/>
    </location>
</feature>
<evidence type="ECO:0000256" key="8">
    <source>
        <dbReference type="SAM" id="MobiDB-lite"/>
    </source>
</evidence>
<dbReference type="Gene3D" id="1.20.1070.10">
    <property type="entry name" value="Rhodopsin 7-helix transmembrane proteins"/>
    <property type="match status" value="1"/>
</dbReference>
<keyword evidence="4" id="KW-0297">G-protein coupled receptor</keyword>
<name>A0AAN9G6G7_9CAEN</name>
<evidence type="ECO:0000256" key="3">
    <source>
        <dbReference type="ARBA" id="ARBA00022989"/>
    </source>
</evidence>
<evidence type="ECO:0000259" key="10">
    <source>
        <dbReference type="PROSITE" id="PS50262"/>
    </source>
</evidence>
<dbReference type="AlphaFoldDB" id="A0AAN9G6G7"/>
<dbReference type="GO" id="GO:0004930">
    <property type="term" value="F:G protein-coupled receptor activity"/>
    <property type="evidence" value="ECO:0007669"/>
    <property type="project" value="UniProtKB-KW"/>
</dbReference>
<feature type="transmembrane region" description="Helical" evidence="9">
    <location>
        <begin position="305"/>
        <end position="328"/>
    </location>
</feature>
<comment type="caution">
    <text evidence="11">The sequence shown here is derived from an EMBL/GenBank/DDBJ whole genome shotgun (WGS) entry which is preliminary data.</text>
</comment>
<dbReference type="SUPFAM" id="SSF81321">
    <property type="entry name" value="Family A G protein-coupled receptor-like"/>
    <property type="match status" value="1"/>
</dbReference>
<evidence type="ECO:0000313" key="12">
    <source>
        <dbReference type="Proteomes" id="UP001374579"/>
    </source>
</evidence>
<evidence type="ECO:0000256" key="7">
    <source>
        <dbReference type="ARBA" id="ARBA00023224"/>
    </source>
</evidence>
<gene>
    <name evidence="11" type="ORF">V1264_004121</name>
</gene>
<feature type="transmembrane region" description="Helical" evidence="9">
    <location>
        <begin position="223"/>
        <end position="247"/>
    </location>
</feature>
<feature type="transmembrane region" description="Helical" evidence="9">
    <location>
        <begin position="34"/>
        <end position="59"/>
    </location>
</feature>
<evidence type="ECO:0000256" key="9">
    <source>
        <dbReference type="SAM" id="Phobius"/>
    </source>
</evidence>
<reference evidence="11 12" key="1">
    <citation type="submission" date="2024-02" db="EMBL/GenBank/DDBJ databases">
        <title>Chromosome-scale genome assembly of the rough periwinkle Littorina saxatilis.</title>
        <authorList>
            <person name="De Jode A."/>
            <person name="Faria R."/>
            <person name="Formenti G."/>
            <person name="Sims Y."/>
            <person name="Smith T.P."/>
            <person name="Tracey A."/>
            <person name="Wood J.M.D."/>
            <person name="Zagrodzka Z.B."/>
            <person name="Johannesson K."/>
            <person name="Butlin R.K."/>
            <person name="Leder E.H."/>
        </authorList>
    </citation>
    <scope>NUCLEOTIDE SEQUENCE [LARGE SCALE GENOMIC DNA]</scope>
    <source>
        <strain evidence="11">Snail1</strain>
        <tissue evidence="11">Muscle</tissue>
    </source>
</reference>
<feature type="compositionally biased region" description="Gly residues" evidence="8">
    <location>
        <begin position="347"/>
        <end position="368"/>
    </location>
</feature>
<feature type="region of interest" description="Disordered" evidence="8">
    <location>
        <begin position="347"/>
        <end position="370"/>
    </location>
</feature>
<dbReference type="PANTHER" id="PTHR45695">
    <property type="entry name" value="LEUCOKININ RECEPTOR-RELATED"/>
    <property type="match status" value="1"/>
</dbReference>